<comment type="catalytic activity">
    <reaction evidence="1">
        <text>ATP + protein L-histidine = ADP + protein N-phospho-L-histidine.</text>
        <dbReference type="EC" id="2.7.13.3"/>
    </reaction>
</comment>
<protein>
    <recommendedName>
        <fullName evidence="3">histidine kinase</fullName>
        <ecNumber evidence="3">2.7.13.3</ecNumber>
    </recommendedName>
</protein>
<keyword evidence="5" id="KW-0597">Phosphoprotein</keyword>
<dbReference type="InterPro" id="IPR005467">
    <property type="entry name" value="His_kinase_dom"/>
</dbReference>
<evidence type="ECO:0000256" key="11">
    <source>
        <dbReference type="ARBA" id="ARBA00022989"/>
    </source>
</evidence>
<dbReference type="InterPro" id="IPR036890">
    <property type="entry name" value="HATPase_C_sf"/>
</dbReference>
<dbReference type="SMART" id="SM00388">
    <property type="entry name" value="HisKA"/>
    <property type="match status" value="1"/>
</dbReference>
<sequence>MWALLFAFLTFVLLLYIYFVKRELRKLKRVVKEVPTRASFGSRLSFDFRQKEIMQLVDELNQMIDAFEEKNRQAKQMEENVKLSIAGLSHDLRTPLTSINGYVQLLHGATDETKRAHYVKIIEQSVNRLIEMTDHFYDLARIETNQKEMALSSIFLSIVVEEIFLSFYEQFEEQKIELQFPEEMHDGYIIADKFMLIRVLQNIAQNILRYAKSKAVINYGNEGDYLVFVIKNDIKSDSKVAVEKVFTRFYTEVSSRTNTEASGLGLYLSKKIVEKMNGNMDAELNGNWFILTIRLPINRNQV</sequence>
<evidence type="ECO:0000256" key="1">
    <source>
        <dbReference type="ARBA" id="ARBA00000085"/>
    </source>
</evidence>
<evidence type="ECO:0000256" key="13">
    <source>
        <dbReference type="ARBA" id="ARBA00023136"/>
    </source>
</evidence>
<name>A0A921FY93_SPOPS</name>
<dbReference type="Pfam" id="PF00512">
    <property type="entry name" value="HisKA"/>
    <property type="match status" value="1"/>
</dbReference>
<dbReference type="Gene3D" id="1.10.287.130">
    <property type="match status" value="1"/>
</dbReference>
<keyword evidence="8" id="KW-0547">Nucleotide-binding</keyword>
<evidence type="ECO:0000256" key="7">
    <source>
        <dbReference type="ARBA" id="ARBA00022692"/>
    </source>
</evidence>
<evidence type="ECO:0000256" key="4">
    <source>
        <dbReference type="ARBA" id="ARBA00022475"/>
    </source>
</evidence>
<keyword evidence="10" id="KW-0067">ATP-binding</keyword>
<dbReference type="EMBL" id="DYWT01000091">
    <property type="protein sequence ID" value="HJF31189.1"/>
    <property type="molecule type" value="Genomic_DNA"/>
</dbReference>
<proteinExistence type="predicted"/>
<keyword evidence="6" id="KW-0808">Transferase</keyword>
<accession>A0A921FY93</accession>
<reference evidence="16" key="2">
    <citation type="submission" date="2021-09" db="EMBL/GenBank/DDBJ databases">
        <authorList>
            <person name="Gilroy R."/>
        </authorList>
    </citation>
    <scope>NUCLEOTIDE SEQUENCE</scope>
    <source>
        <strain evidence="16">CHK171-7178</strain>
    </source>
</reference>
<evidence type="ECO:0000256" key="10">
    <source>
        <dbReference type="ARBA" id="ARBA00022840"/>
    </source>
</evidence>
<comment type="caution">
    <text evidence="16">The sequence shown here is derived from an EMBL/GenBank/DDBJ whole genome shotgun (WGS) entry which is preliminary data.</text>
</comment>
<evidence type="ECO:0000313" key="16">
    <source>
        <dbReference type="EMBL" id="HJF31189.1"/>
    </source>
</evidence>
<dbReference type="InterPro" id="IPR003661">
    <property type="entry name" value="HisK_dim/P_dom"/>
</dbReference>
<dbReference type="InterPro" id="IPR036097">
    <property type="entry name" value="HisK_dim/P_sf"/>
</dbReference>
<keyword evidence="9 16" id="KW-0418">Kinase</keyword>
<evidence type="ECO:0000256" key="9">
    <source>
        <dbReference type="ARBA" id="ARBA00022777"/>
    </source>
</evidence>
<keyword evidence="11" id="KW-1133">Transmembrane helix</keyword>
<keyword evidence="4" id="KW-1003">Cell membrane</keyword>
<comment type="subcellular location">
    <subcellularLocation>
        <location evidence="2">Cell membrane</location>
        <topology evidence="2">Multi-pass membrane protein</topology>
    </subcellularLocation>
</comment>
<feature type="coiled-coil region" evidence="14">
    <location>
        <begin position="50"/>
        <end position="80"/>
    </location>
</feature>
<evidence type="ECO:0000256" key="14">
    <source>
        <dbReference type="SAM" id="Coils"/>
    </source>
</evidence>
<evidence type="ECO:0000256" key="5">
    <source>
        <dbReference type="ARBA" id="ARBA00022553"/>
    </source>
</evidence>
<dbReference type="EC" id="2.7.13.3" evidence="3"/>
<evidence type="ECO:0000256" key="2">
    <source>
        <dbReference type="ARBA" id="ARBA00004651"/>
    </source>
</evidence>
<dbReference type="AlphaFoldDB" id="A0A921FY93"/>
<evidence type="ECO:0000256" key="3">
    <source>
        <dbReference type="ARBA" id="ARBA00012438"/>
    </source>
</evidence>
<dbReference type="Gene3D" id="3.30.565.10">
    <property type="entry name" value="Histidine kinase-like ATPase, C-terminal domain"/>
    <property type="match status" value="1"/>
</dbReference>
<dbReference type="GO" id="GO:0005524">
    <property type="term" value="F:ATP binding"/>
    <property type="evidence" value="ECO:0007669"/>
    <property type="project" value="UniProtKB-KW"/>
</dbReference>
<feature type="domain" description="Histidine kinase" evidence="15">
    <location>
        <begin position="87"/>
        <end position="299"/>
    </location>
</feature>
<dbReference type="InterPro" id="IPR050398">
    <property type="entry name" value="HssS/ArlS-like"/>
</dbReference>
<dbReference type="PANTHER" id="PTHR45528">
    <property type="entry name" value="SENSOR HISTIDINE KINASE CPXA"/>
    <property type="match status" value="1"/>
</dbReference>
<reference evidence="16" key="1">
    <citation type="journal article" date="2021" name="PeerJ">
        <title>Extensive microbial diversity within the chicken gut microbiome revealed by metagenomics and culture.</title>
        <authorList>
            <person name="Gilroy R."/>
            <person name="Ravi A."/>
            <person name="Getino M."/>
            <person name="Pursley I."/>
            <person name="Horton D.L."/>
            <person name="Alikhan N.F."/>
            <person name="Baker D."/>
            <person name="Gharbi K."/>
            <person name="Hall N."/>
            <person name="Watson M."/>
            <person name="Adriaenssens E.M."/>
            <person name="Foster-Nyarko E."/>
            <person name="Jarju S."/>
            <person name="Secka A."/>
            <person name="Antonio M."/>
            <person name="Oren A."/>
            <person name="Chaudhuri R.R."/>
            <person name="La Ragione R."/>
            <person name="Hildebrand F."/>
            <person name="Pallen M.J."/>
        </authorList>
    </citation>
    <scope>NUCLEOTIDE SEQUENCE</scope>
    <source>
        <strain evidence="16">CHK171-7178</strain>
    </source>
</reference>
<evidence type="ECO:0000256" key="8">
    <source>
        <dbReference type="ARBA" id="ARBA00022741"/>
    </source>
</evidence>
<dbReference type="SMART" id="SM00387">
    <property type="entry name" value="HATPase_c"/>
    <property type="match status" value="1"/>
</dbReference>
<keyword evidence="14" id="KW-0175">Coiled coil</keyword>
<evidence type="ECO:0000259" key="15">
    <source>
        <dbReference type="PROSITE" id="PS50109"/>
    </source>
</evidence>
<organism evidence="16 17">
    <name type="scientific">Sporosarcina psychrophila</name>
    <name type="common">Bacillus psychrophilus</name>
    <dbReference type="NCBI Taxonomy" id="1476"/>
    <lineage>
        <taxon>Bacteria</taxon>
        <taxon>Bacillati</taxon>
        <taxon>Bacillota</taxon>
        <taxon>Bacilli</taxon>
        <taxon>Bacillales</taxon>
        <taxon>Caryophanaceae</taxon>
        <taxon>Sporosarcina</taxon>
    </lineage>
</organism>
<dbReference type="SUPFAM" id="SSF47384">
    <property type="entry name" value="Homodimeric domain of signal transducing histidine kinase"/>
    <property type="match status" value="1"/>
</dbReference>
<evidence type="ECO:0000256" key="6">
    <source>
        <dbReference type="ARBA" id="ARBA00022679"/>
    </source>
</evidence>
<dbReference type="GO" id="GO:0005886">
    <property type="term" value="C:plasma membrane"/>
    <property type="evidence" value="ECO:0007669"/>
    <property type="project" value="UniProtKB-SubCell"/>
</dbReference>
<gene>
    <name evidence="16" type="ORF">K8V56_05340</name>
</gene>
<evidence type="ECO:0000256" key="12">
    <source>
        <dbReference type="ARBA" id="ARBA00023012"/>
    </source>
</evidence>
<dbReference type="SUPFAM" id="SSF55874">
    <property type="entry name" value="ATPase domain of HSP90 chaperone/DNA topoisomerase II/histidine kinase"/>
    <property type="match status" value="1"/>
</dbReference>
<dbReference type="GO" id="GO:0000155">
    <property type="term" value="F:phosphorelay sensor kinase activity"/>
    <property type="evidence" value="ECO:0007669"/>
    <property type="project" value="InterPro"/>
</dbReference>
<keyword evidence="13" id="KW-0472">Membrane</keyword>
<dbReference type="PROSITE" id="PS50109">
    <property type="entry name" value="HIS_KIN"/>
    <property type="match status" value="1"/>
</dbReference>
<evidence type="ECO:0000313" key="17">
    <source>
        <dbReference type="Proteomes" id="UP000698173"/>
    </source>
</evidence>
<dbReference type="Proteomes" id="UP000698173">
    <property type="component" value="Unassembled WGS sequence"/>
</dbReference>
<keyword evidence="7" id="KW-0812">Transmembrane</keyword>
<dbReference type="CDD" id="cd00082">
    <property type="entry name" value="HisKA"/>
    <property type="match status" value="1"/>
</dbReference>
<dbReference type="Pfam" id="PF02518">
    <property type="entry name" value="HATPase_c"/>
    <property type="match status" value="1"/>
</dbReference>
<dbReference type="PANTHER" id="PTHR45528:SF1">
    <property type="entry name" value="SENSOR HISTIDINE KINASE CPXA"/>
    <property type="match status" value="1"/>
</dbReference>
<dbReference type="InterPro" id="IPR003594">
    <property type="entry name" value="HATPase_dom"/>
</dbReference>
<keyword evidence="12" id="KW-0902">Two-component regulatory system</keyword>